<dbReference type="Pfam" id="PF02770">
    <property type="entry name" value="Acyl-CoA_dh_M"/>
    <property type="match status" value="1"/>
</dbReference>
<evidence type="ECO:0000256" key="1">
    <source>
        <dbReference type="ARBA" id="ARBA00009347"/>
    </source>
</evidence>
<dbReference type="EMBL" id="JAVRJZ010000016">
    <property type="protein sequence ID" value="KAK2710575.1"/>
    <property type="molecule type" value="Genomic_DNA"/>
</dbReference>
<evidence type="ECO:0000259" key="5">
    <source>
        <dbReference type="Pfam" id="PF00441"/>
    </source>
</evidence>
<dbReference type="PANTHER" id="PTHR42707">
    <property type="entry name" value="ACYL-COA DEHYDROGENASE"/>
    <property type="match status" value="1"/>
</dbReference>
<evidence type="ECO:0000256" key="2">
    <source>
        <dbReference type="ARBA" id="ARBA00022630"/>
    </source>
</evidence>
<dbReference type="Gene3D" id="2.40.110.20">
    <property type="match status" value="1"/>
</dbReference>
<dbReference type="InterPro" id="IPR006091">
    <property type="entry name" value="Acyl-CoA_Oxase/DH_mid-dom"/>
</dbReference>
<dbReference type="InterPro" id="IPR052904">
    <property type="entry name" value="Acyl-CoA_dehydrogenase-like"/>
</dbReference>
<reference evidence="8" key="1">
    <citation type="submission" date="2023-07" db="EMBL/GenBank/DDBJ databases">
        <title>Chromosome-level genome assembly of Artemia franciscana.</title>
        <authorList>
            <person name="Jo E."/>
        </authorList>
    </citation>
    <scope>NUCLEOTIDE SEQUENCE</scope>
    <source>
        <tissue evidence="8">Whole body</tissue>
    </source>
</reference>
<evidence type="ECO:0000256" key="3">
    <source>
        <dbReference type="ARBA" id="ARBA00022827"/>
    </source>
</evidence>
<dbReference type="Pfam" id="PF18158">
    <property type="entry name" value="AidB_N"/>
    <property type="match status" value="1"/>
</dbReference>
<dbReference type="Proteomes" id="UP001187531">
    <property type="component" value="Unassembled WGS sequence"/>
</dbReference>
<dbReference type="InterPro" id="IPR009075">
    <property type="entry name" value="AcylCo_DH/oxidase_C"/>
</dbReference>
<dbReference type="InterPro" id="IPR036250">
    <property type="entry name" value="AcylCo_DH-like_C"/>
</dbReference>
<dbReference type="Pfam" id="PF00441">
    <property type="entry name" value="Acyl-CoA_dh_1"/>
    <property type="match status" value="1"/>
</dbReference>
<gene>
    <name evidence="8" type="ORF">QYM36_011931</name>
</gene>
<keyword evidence="4" id="KW-0560">Oxidoreductase</keyword>
<accession>A0AA88HEI3</accession>
<evidence type="ECO:0000259" key="6">
    <source>
        <dbReference type="Pfam" id="PF02770"/>
    </source>
</evidence>
<dbReference type="InterPro" id="IPR041504">
    <property type="entry name" value="AidB_N"/>
</dbReference>
<evidence type="ECO:0000256" key="4">
    <source>
        <dbReference type="RuleBase" id="RU362125"/>
    </source>
</evidence>
<keyword evidence="2 4" id="KW-0285">Flavoprotein</keyword>
<evidence type="ECO:0000313" key="9">
    <source>
        <dbReference type="Proteomes" id="UP001187531"/>
    </source>
</evidence>
<dbReference type="InterPro" id="IPR009100">
    <property type="entry name" value="AcylCoA_DH/oxidase_NM_dom_sf"/>
</dbReference>
<feature type="domain" description="Adaptive response protein AidB N-terminal" evidence="7">
    <location>
        <begin position="54"/>
        <end position="185"/>
    </location>
</feature>
<comment type="similarity">
    <text evidence="1 4">Belongs to the acyl-CoA dehydrogenase family.</text>
</comment>
<dbReference type="GO" id="GO:0003995">
    <property type="term" value="F:acyl-CoA dehydrogenase activity"/>
    <property type="evidence" value="ECO:0007669"/>
    <property type="project" value="TreeGrafter"/>
</dbReference>
<organism evidence="8 9">
    <name type="scientific">Artemia franciscana</name>
    <name type="common">Brine shrimp</name>
    <name type="synonym">Artemia sanfranciscana</name>
    <dbReference type="NCBI Taxonomy" id="6661"/>
    <lineage>
        <taxon>Eukaryota</taxon>
        <taxon>Metazoa</taxon>
        <taxon>Ecdysozoa</taxon>
        <taxon>Arthropoda</taxon>
        <taxon>Crustacea</taxon>
        <taxon>Branchiopoda</taxon>
        <taxon>Anostraca</taxon>
        <taxon>Artemiidae</taxon>
        <taxon>Artemia</taxon>
    </lineage>
</organism>
<dbReference type="Gene3D" id="6.10.250.600">
    <property type="match status" value="1"/>
</dbReference>
<evidence type="ECO:0000313" key="8">
    <source>
        <dbReference type="EMBL" id="KAK2710575.1"/>
    </source>
</evidence>
<name>A0AA88HEI3_ARTSF</name>
<feature type="domain" description="Acyl-CoA dehydrogenase/oxidase C-terminal" evidence="5">
    <location>
        <begin position="325"/>
        <end position="480"/>
    </location>
</feature>
<comment type="cofactor">
    <cofactor evidence="4">
        <name>FAD</name>
        <dbReference type="ChEBI" id="CHEBI:57692"/>
    </cofactor>
</comment>
<feature type="domain" description="Acyl-CoA oxidase/dehydrogenase middle" evidence="6">
    <location>
        <begin position="211"/>
        <end position="313"/>
    </location>
</feature>
<keyword evidence="9" id="KW-1185">Reference proteome</keyword>
<dbReference type="AlphaFoldDB" id="A0AA88HEI3"/>
<proteinExistence type="inferred from homology"/>
<comment type="caution">
    <text evidence="8">The sequence shown here is derived from an EMBL/GenBank/DDBJ whole genome shotgun (WGS) entry which is preliminary data.</text>
</comment>
<dbReference type="Gene3D" id="1.20.140.10">
    <property type="entry name" value="Butyryl-CoA Dehydrogenase, subunit A, domain 3"/>
    <property type="match status" value="1"/>
</dbReference>
<dbReference type="SUPFAM" id="SSF47203">
    <property type="entry name" value="Acyl-CoA dehydrogenase C-terminal domain-like"/>
    <property type="match status" value="1"/>
</dbReference>
<dbReference type="SUPFAM" id="SSF56645">
    <property type="entry name" value="Acyl-CoA dehydrogenase NM domain-like"/>
    <property type="match status" value="1"/>
</dbReference>
<evidence type="ECO:0000259" key="7">
    <source>
        <dbReference type="Pfam" id="PF18158"/>
    </source>
</evidence>
<sequence length="537" mass="59705">MLKSGKILRFLFRYSLRNNSCYSNKALPNQLPASKSYVKPQRGDFFQEAPRLENYFVGDASLKSYLTRLLPEEVFGIVGPDLLKFGSRVGSDIYNFGRECELNPPTFSKFDAWGNKKDEIVTCNAWKKLKDVSAEEGLVAIGYERKHGEFSRLHQIAKLYLFSPSSGLFSCPLAMTDGAARVLETIAGPEFRDTYNRLTTRNPEIFWTSGQWMTERAGGSDVGSGSDTYAEKIMDDLYALYGYKWFTSATDSDIALTLAREVDSDGNYTSGSPGLSLFYLETRHPDGTLNNIDVQRLKDKLGTKQLPTAELLLHGTNARLIGKPGRGVANISSMLTITRIHNAIASVSAMRRIIALARDYATRRVTFGKRLINHPLHMKTLARMEVETRGSFSLLMEVARLLGREEANCATDSEKLTLRILTPLLKLYTAKMCVPVISEGLEAFGGQGYIETTGIPGILRDAQVTPIWEGATNILSLDTLRAIAKTKGEALLALSERLNTAMSNHRNDLKGSANQAPSRLKKRGPFFNILQKERANI</sequence>
<keyword evidence="3 4" id="KW-0274">FAD</keyword>
<dbReference type="PANTHER" id="PTHR42707:SF2">
    <property type="entry name" value="ACD11 DEHYDROGENASE"/>
    <property type="match status" value="1"/>
</dbReference>
<protein>
    <submittedName>
        <fullName evidence="8">Uncharacterized protein</fullName>
    </submittedName>
</protein>